<keyword evidence="1" id="KW-0812">Transmembrane</keyword>
<dbReference type="Proteomes" id="UP000001261">
    <property type="component" value="Unassembled WGS sequence"/>
</dbReference>
<reference evidence="3" key="1">
    <citation type="journal article" date="2009" name="Genome Res.">
        <title>Comparative genomic analyses of the human fungal pathogens Coccidioides and their relatives.</title>
        <authorList>
            <person name="Sharpton T.J."/>
            <person name="Stajich J.E."/>
            <person name="Rounsley S.D."/>
            <person name="Gardner M.J."/>
            <person name="Wortman J.R."/>
            <person name="Jordar V.S."/>
            <person name="Maiti R."/>
            <person name="Kodira C.D."/>
            <person name="Neafsey D.E."/>
            <person name="Zeng Q."/>
            <person name="Hung C.-Y."/>
            <person name="McMahan C."/>
            <person name="Muszewska A."/>
            <person name="Grynberg M."/>
            <person name="Mandel M.A."/>
            <person name="Kellner E.M."/>
            <person name="Barker B.M."/>
            <person name="Galgiani J.N."/>
            <person name="Orbach M.J."/>
            <person name="Kirkland T.N."/>
            <person name="Cole G.T."/>
            <person name="Henn M.R."/>
            <person name="Birren B.W."/>
            <person name="Taylor J.W."/>
        </authorList>
    </citation>
    <scope>NUCLEOTIDE SEQUENCE [LARGE SCALE GENOMIC DNA]</scope>
    <source>
        <strain evidence="3">RS</strain>
    </source>
</reference>
<feature type="transmembrane region" description="Helical" evidence="1">
    <location>
        <begin position="69"/>
        <end position="88"/>
    </location>
</feature>
<dbReference type="RefSeq" id="XP_004445684.1">
    <property type="nucleotide sequence ID" value="XM_004445627.1"/>
</dbReference>
<feature type="transmembrane region" description="Helical" evidence="1">
    <location>
        <begin position="117"/>
        <end position="138"/>
    </location>
</feature>
<evidence type="ECO:0000313" key="3">
    <source>
        <dbReference type="Proteomes" id="UP000001261"/>
    </source>
</evidence>
<keyword evidence="1" id="KW-0472">Membrane</keyword>
<feature type="transmembrane region" description="Helical" evidence="1">
    <location>
        <begin position="6"/>
        <end position="23"/>
    </location>
</feature>
<evidence type="ECO:0000256" key="1">
    <source>
        <dbReference type="SAM" id="Phobius"/>
    </source>
</evidence>
<protein>
    <submittedName>
        <fullName evidence="2">Uncharacterized protein</fullName>
    </submittedName>
</protein>
<evidence type="ECO:0000313" key="2">
    <source>
        <dbReference type="EMBL" id="KJF60041.1"/>
    </source>
</evidence>
<reference evidence="3" key="2">
    <citation type="journal article" date="2010" name="Genome Res.">
        <title>Population genomic sequencing of Coccidioides fungi reveals recent hybridization and transposon control.</title>
        <authorList>
            <person name="Neafsey D.E."/>
            <person name="Barker B.M."/>
            <person name="Sharpton T.J."/>
            <person name="Stajich J.E."/>
            <person name="Park D.J."/>
            <person name="Whiston E."/>
            <person name="Hung C.-Y."/>
            <person name="McMahan C."/>
            <person name="White J."/>
            <person name="Sykes S."/>
            <person name="Heiman D."/>
            <person name="Young S."/>
            <person name="Zeng Q."/>
            <person name="Abouelleil A."/>
            <person name="Aftuck L."/>
            <person name="Bessette D."/>
            <person name="Brown A."/>
            <person name="FitzGerald M."/>
            <person name="Lui A."/>
            <person name="Macdonald J.P."/>
            <person name="Priest M."/>
            <person name="Orbach M.J."/>
            <person name="Galgiani J.N."/>
            <person name="Kirkland T.N."/>
            <person name="Cole G.T."/>
            <person name="Birren B.W."/>
            <person name="Henn M.R."/>
            <person name="Taylor J.W."/>
            <person name="Rounsley S.D."/>
        </authorList>
    </citation>
    <scope>GENOME REANNOTATION</scope>
    <source>
        <strain evidence="3">RS</strain>
    </source>
</reference>
<keyword evidence="3" id="KW-1185">Reference proteome</keyword>
<dbReference type="EMBL" id="GG704911">
    <property type="protein sequence ID" value="KJF60041.1"/>
    <property type="molecule type" value="Genomic_DNA"/>
</dbReference>
<dbReference type="InParanoid" id="A0A0D8JST4"/>
<dbReference type="GeneID" id="24164329"/>
<dbReference type="AlphaFoldDB" id="A0A0D8JST4"/>
<dbReference type="VEuPathDB" id="FungiDB:CIMG_12702"/>
<proteinExistence type="predicted"/>
<dbReference type="KEGG" id="cim:CIMG_12702"/>
<keyword evidence="1" id="KW-1133">Transmembrane helix</keyword>
<feature type="transmembrane region" description="Helical" evidence="1">
    <location>
        <begin position="35"/>
        <end position="57"/>
    </location>
</feature>
<accession>A0A0D8JST4</accession>
<gene>
    <name evidence="2" type="ORF">CIMG_12702</name>
</gene>
<name>A0A0D8JST4_COCIM</name>
<organism evidence="2 3">
    <name type="scientific">Coccidioides immitis (strain RS)</name>
    <name type="common">Valley fever fungus</name>
    <dbReference type="NCBI Taxonomy" id="246410"/>
    <lineage>
        <taxon>Eukaryota</taxon>
        <taxon>Fungi</taxon>
        <taxon>Dikarya</taxon>
        <taxon>Ascomycota</taxon>
        <taxon>Pezizomycotina</taxon>
        <taxon>Eurotiomycetes</taxon>
        <taxon>Eurotiomycetidae</taxon>
        <taxon>Onygenales</taxon>
        <taxon>Onygenaceae</taxon>
        <taxon>Coccidioides</taxon>
    </lineage>
</organism>
<sequence length="146" mass="15577">MVLGLSIVLVVVVPINLLVRFIVRILDISRVPPAFIRTTVVIATPTFLGFVVIPIWLFMGVSVASIGPVVSHVIIGSVIAIVVAILRAQATLVPVPRSVVTRPFISRSIRAIVPSRFTSRAVSTILIISLTSIMYSMIGPAGLIAI</sequence>